<dbReference type="PANTHER" id="PTHR23315:SF307">
    <property type="entry name" value="U-BOX DOMAIN-CONTAINING PROTEIN 19"/>
    <property type="match status" value="1"/>
</dbReference>
<protein>
    <recommendedName>
        <fullName evidence="3">RING-type E3 ubiquitin transferase</fullName>
        <ecNumber evidence="3">2.3.2.27</ecNumber>
    </recommendedName>
</protein>
<feature type="domain" description="U-box" evidence="7">
    <location>
        <begin position="298"/>
        <end position="372"/>
    </location>
</feature>
<name>A0A1D1Z6N2_9ARAE</name>
<dbReference type="InterPro" id="IPR016024">
    <property type="entry name" value="ARM-type_fold"/>
</dbReference>
<dbReference type="GO" id="GO:0016567">
    <property type="term" value="P:protein ubiquitination"/>
    <property type="evidence" value="ECO:0007669"/>
    <property type="project" value="UniProtKB-UniPathway"/>
</dbReference>
<gene>
    <name evidence="8" type="primary">PUB18_2</name>
    <name evidence="8" type="ORF">g.121002</name>
</gene>
<dbReference type="EMBL" id="GDJX01005417">
    <property type="protein sequence ID" value="JAT62519.1"/>
    <property type="molecule type" value="Transcribed_RNA"/>
</dbReference>
<dbReference type="SUPFAM" id="SSF57850">
    <property type="entry name" value="RING/U-box"/>
    <property type="match status" value="1"/>
</dbReference>
<evidence type="ECO:0000259" key="7">
    <source>
        <dbReference type="PROSITE" id="PS51698"/>
    </source>
</evidence>
<dbReference type="Pfam" id="PF25598">
    <property type="entry name" value="ARM_PUB"/>
    <property type="match status" value="1"/>
</dbReference>
<evidence type="ECO:0000256" key="4">
    <source>
        <dbReference type="ARBA" id="ARBA00022679"/>
    </source>
</evidence>
<evidence type="ECO:0000256" key="5">
    <source>
        <dbReference type="ARBA" id="ARBA00022786"/>
    </source>
</evidence>
<dbReference type="GO" id="GO:0061630">
    <property type="term" value="F:ubiquitin protein ligase activity"/>
    <property type="evidence" value="ECO:0007669"/>
    <property type="project" value="UniProtKB-EC"/>
</dbReference>
<dbReference type="SUPFAM" id="SSF48371">
    <property type="entry name" value="ARM repeat"/>
    <property type="match status" value="1"/>
</dbReference>
<accession>A0A1D1Z6N2</accession>
<dbReference type="PANTHER" id="PTHR23315">
    <property type="entry name" value="U BOX DOMAIN-CONTAINING"/>
    <property type="match status" value="1"/>
</dbReference>
<proteinExistence type="predicted"/>
<sequence>MFFSSPSSSSSSSLLLSMVGNSDRRFLELSAVHPCCGVSPAVLLHSLAALARDILACHRSASFPTHRRTLREVARQVAALLEFLDEARHRAAAGVRLPDPAPLVLSDLHVTFQCLRHLVRDCARRGARAWLLARSGRVSDEFRLLLRSVATALDVFPLGSVGAPAEMEEVVRMVAGQARRVPVGTDPADAAAAAQLFRILGLLQGKVPPDRAGLEGVLRHLQIRTWTECDEESLFLEEEMGAAFSSDELREISLLGGLRGFMLYSRTVVFDELDGRRSSSRRSSSDHEVDGAVVLDHLNLEAFRCPISLALMAEPVTVSSGHTYDRSSIARWHGSGKLTCPVTGERLLTTDVVPNCAVHKLIRQLCRERNISVAKHCDSGRHRFSKTPPPSGSPAAGAARLLCDHLVGKLSKPGSADVGKAVYEARLLAKSSIFDRGCLVEAGAVPLLLALLPSPDPYTQEDAMAAVLNLSKHPRGLNSIFKSGGLTPIVEALQNGLRGETQDNAAATVFYLSSVEEYRIEIGESPEAIPALTALLQKGSTRGKKNAVVALFGLLLFPGNHRRVLAAGAISTLLDLLSSDREDLADDCLAVLAALAERPEGAHAILQSSAVPSLVTMLGSPSSMVKKEYCVSVLLHLCNIGGTRVVNLLDGIPSLMPALYMVLAEGPRRAAKKASSLISVLHGDQVTPALPAAPLGPVQ</sequence>
<dbReference type="SMART" id="SM00504">
    <property type="entry name" value="Ubox"/>
    <property type="match status" value="1"/>
</dbReference>
<evidence type="ECO:0000256" key="3">
    <source>
        <dbReference type="ARBA" id="ARBA00012483"/>
    </source>
</evidence>
<dbReference type="AlphaFoldDB" id="A0A1D1Z6N2"/>
<dbReference type="Gene3D" id="1.25.10.10">
    <property type="entry name" value="Leucine-rich Repeat Variant"/>
    <property type="match status" value="1"/>
</dbReference>
<dbReference type="EC" id="2.3.2.27" evidence="3"/>
<evidence type="ECO:0000313" key="8">
    <source>
        <dbReference type="EMBL" id="JAT62519.1"/>
    </source>
</evidence>
<dbReference type="InterPro" id="IPR058678">
    <property type="entry name" value="ARM_PUB"/>
</dbReference>
<comment type="catalytic activity">
    <reaction evidence="1">
        <text>S-ubiquitinyl-[E2 ubiquitin-conjugating enzyme]-L-cysteine + [acceptor protein]-L-lysine = [E2 ubiquitin-conjugating enzyme]-L-cysteine + N(6)-ubiquitinyl-[acceptor protein]-L-lysine.</text>
        <dbReference type="EC" id="2.3.2.27"/>
    </reaction>
</comment>
<dbReference type="UniPathway" id="UPA00143"/>
<feature type="repeat" description="ARM" evidence="6">
    <location>
        <begin position="443"/>
        <end position="485"/>
    </location>
</feature>
<dbReference type="Gene3D" id="3.30.40.10">
    <property type="entry name" value="Zinc/RING finger domain, C3HC4 (zinc finger)"/>
    <property type="match status" value="1"/>
</dbReference>
<keyword evidence="5" id="KW-0833">Ubl conjugation pathway</keyword>
<comment type="pathway">
    <text evidence="2">Protein modification; protein ubiquitination.</text>
</comment>
<evidence type="ECO:0000256" key="2">
    <source>
        <dbReference type="ARBA" id="ARBA00004906"/>
    </source>
</evidence>
<organism evidence="8">
    <name type="scientific">Anthurium amnicola</name>
    <dbReference type="NCBI Taxonomy" id="1678845"/>
    <lineage>
        <taxon>Eukaryota</taxon>
        <taxon>Viridiplantae</taxon>
        <taxon>Streptophyta</taxon>
        <taxon>Embryophyta</taxon>
        <taxon>Tracheophyta</taxon>
        <taxon>Spermatophyta</taxon>
        <taxon>Magnoliopsida</taxon>
        <taxon>Liliopsida</taxon>
        <taxon>Araceae</taxon>
        <taxon>Pothoideae</taxon>
        <taxon>Potheae</taxon>
        <taxon>Anthurium</taxon>
    </lineage>
</organism>
<dbReference type="InterPro" id="IPR045210">
    <property type="entry name" value="RING-Ubox_PUB"/>
</dbReference>
<dbReference type="PROSITE" id="PS51698">
    <property type="entry name" value="U_BOX"/>
    <property type="match status" value="1"/>
</dbReference>
<evidence type="ECO:0000256" key="1">
    <source>
        <dbReference type="ARBA" id="ARBA00000900"/>
    </source>
</evidence>
<dbReference type="SMART" id="SM00185">
    <property type="entry name" value="ARM"/>
    <property type="match status" value="5"/>
</dbReference>
<dbReference type="FunFam" id="3.30.40.10:FF:000442">
    <property type="entry name" value="RING-type E3 ubiquitin transferase"/>
    <property type="match status" value="1"/>
</dbReference>
<dbReference type="CDD" id="cd16664">
    <property type="entry name" value="RING-Ubox_PUB"/>
    <property type="match status" value="1"/>
</dbReference>
<dbReference type="Pfam" id="PF04564">
    <property type="entry name" value="U-box"/>
    <property type="match status" value="1"/>
</dbReference>
<evidence type="ECO:0000256" key="6">
    <source>
        <dbReference type="PROSITE-ProRule" id="PRU00259"/>
    </source>
</evidence>
<reference evidence="8" key="1">
    <citation type="submission" date="2015-07" db="EMBL/GenBank/DDBJ databases">
        <title>Transcriptome Assembly of Anthurium amnicola.</title>
        <authorList>
            <person name="Suzuki J."/>
        </authorList>
    </citation>
    <scope>NUCLEOTIDE SEQUENCE</scope>
</reference>
<dbReference type="InterPro" id="IPR003613">
    <property type="entry name" value="Ubox_domain"/>
</dbReference>
<dbReference type="PROSITE" id="PS50176">
    <property type="entry name" value="ARM_REPEAT"/>
    <property type="match status" value="2"/>
</dbReference>
<dbReference type="InterPro" id="IPR013083">
    <property type="entry name" value="Znf_RING/FYVE/PHD"/>
</dbReference>
<keyword evidence="4" id="KW-0808">Transferase</keyword>
<dbReference type="InterPro" id="IPR000225">
    <property type="entry name" value="Armadillo"/>
</dbReference>
<dbReference type="InterPro" id="IPR011989">
    <property type="entry name" value="ARM-like"/>
</dbReference>
<feature type="repeat" description="ARM" evidence="6">
    <location>
        <begin position="568"/>
        <end position="610"/>
    </location>
</feature>